<keyword evidence="3" id="KW-0813">Transport</keyword>
<feature type="compositionally biased region" description="Polar residues" evidence="13">
    <location>
        <begin position="75"/>
        <end position="93"/>
    </location>
</feature>
<reference evidence="18" key="1">
    <citation type="submission" date="2017-01" db="EMBL/GenBank/DDBJ databases">
        <title>Comparative genomics of anhydrobiosis in the tardigrade Hypsibius dujardini.</title>
        <authorList>
            <person name="Yoshida Y."/>
            <person name="Koutsovoulos G."/>
            <person name="Laetsch D."/>
            <person name="Stevens L."/>
            <person name="Kumar S."/>
            <person name="Horikawa D."/>
            <person name="Ishino K."/>
            <person name="Komine S."/>
            <person name="Tomita M."/>
            <person name="Blaxter M."/>
            <person name="Arakawa K."/>
        </authorList>
    </citation>
    <scope>NUCLEOTIDE SEQUENCE [LARGE SCALE GENOMIC DNA]</scope>
    <source>
        <strain evidence="18">Z151</strain>
    </source>
</reference>
<keyword evidence="9 14" id="KW-0472">Membrane</keyword>
<dbReference type="Pfam" id="PF21381">
    <property type="entry name" value="MCLN_ECD"/>
    <property type="match status" value="1"/>
</dbReference>
<evidence type="ECO:0000256" key="1">
    <source>
        <dbReference type="ARBA" id="ARBA00004337"/>
    </source>
</evidence>
<dbReference type="PANTHER" id="PTHR12127:SF7">
    <property type="entry name" value="SD02261P"/>
    <property type="match status" value="1"/>
</dbReference>
<evidence type="ECO:0000256" key="2">
    <source>
        <dbReference type="ARBA" id="ARBA00004651"/>
    </source>
</evidence>
<feature type="transmembrane region" description="Helical" evidence="14">
    <location>
        <begin position="445"/>
        <end position="466"/>
    </location>
</feature>
<dbReference type="Proteomes" id="UP000192578">
    <property type="component" value="Unassembled WGS sequence"/>
</dbReference>
<evidence type="ECO:0000256" key="13">
    <source>
        <dbReference type="SAM" id="MobiDB-lite"/>
    </source>
</evidence>
<evidence type="ECO:0000256" key="12">
    <source>
        <dbReference type="ARBA" id="ARBA00036634"/>
    </source>
</evidence>
<feature type="domain" description="Mucolipin extracytosolic" evidence="16">
    <location>
        <begin position="239"/>
        <end position="430"/>
    </location>
</feature>
<dbReference type="InterPro" id="IPR013122">
    <property type="entry name" value="PKD1_2_channel"/>
</dbReference>
<keyword evidence="11" id="KW-0407">Ion channel</keyword>
<dbReference type="GO" id="GO:0005886">
    <property type="term" value="C:plasma membrane"/>
    <property type="evidence" value="ECO:0007669"/>
    <property type="project" value="UniProtKB-SubCell"/>
</dbReference>
<dbReference type="Pfam" id="PF08016">
    <property type="entry name" value="PKD_channel"/>
    <property type="match status" value="1"/>
</dbReference>
<name>A0A1W0WDM9_HYPEX</name>
<dbReference type="CDD" id="cd21050">
    <property type="entry name" value="ELD_TRPML"/>
    <property type="match status" value="1"/>
</dbReference>
<dbReference type="OrthoDB" id="263481at2759"/>
<keyword evidence="18" id="KW-1185">Reference proteome</keyword>
<evidence type="ECO:0000256" key="3">
    <source>
        <dbReference type="ARBA" id="ARBA00022448"/>
    </source>
</evidence>
<gene>
    <name evidence="17" type="ORF">BV898_12478</name>
</gene>
<evidence type="ECO:0000256" key="11">
    <source>
        <dbReference type="ARBA" id="ARBA00023303"/>
    </source>
</evidence>
<keyword evidence="10" id="KW-1015">Disulfide bond</keyword>
<keyword evidence="6" id="KW-0967">Endosome</keyword>
<proteinExistence type="predicted"/>
<accession>A0A1W0WDM9</accession>
<feature type="transmembrane region" description="Helical" evidence="14">
    <location>
        <begin position="502"/>
        <end position="522"/>
    </location>
</feature>
<keyword evidence="4" id="KW-1003">Cell membrane</keyword>
<feature type="domain" description="Polycystin cation channel PKD1/PKD2" evidence="15">
    <location>
        <begin position="538"/>
        <end position="673"/>
    </location>
</feature>
<dbReference type="GO" id="GO:0005765">
    <property type="term" value="C:lysosomal membrane"/>
    <property type="evidence" value="ECO:0007669"/>
    <property type="project" value="TreeGrafter"/>
</dbReference>
<evidence type="ECO:0000256" key="6">
    <source>
        <dbReference type="ARBA" id="ARBA00022753"/>
    </source>
</evidence>
<evidence type="ECO:0000256" key="4">
    <source>
        <dbReference type="ARBA" id="ARBA00022475"/>
    </source>
</evidence>
<dbReference type="InterPro" id="IPR049134">
    <property type="entry name" value="MCLN_ECD"/>
</dbReference>
<feature type="region of interest" description="Disordered" evidence="13">
    <location>
        <begin position="75"/>
        <end position="132"/>
    </location>
</feature>
<evidence type="ECO:0000256" key="9">
    <source>
        <dbReference type="ARBA" id="ARBA00023136"/>
    </source>
</evidence>
<evidence type="ECO:0000259" key="16">
    <source>
        <dbReference type="Pfam" id="PF21381"/>
    </source>
</evidence>
<comment type="catalytic activity">
    <reaction evidence="12">
        <text>Ca(2+)(in) = Ca(2+)(out)</text>
        <dbReference type="Rhea" id="RHEA:29671"/>
        <dbReference type="ChEBI" id="CHEBI:29108"/>
    </reaction>
</comment>
<dbReference type="GO" id="GO:0010008">
    <property type="term" value="C:endosome membrane"/>
    <property type="evidence" value="ECO:0007669"/>
    <property type="project" value="UniProtKB-SubCell"/>
</dbReference>
<evidence type="ECO:0000259" key="15">
    <source>
        <dbReference type="Pfam" id="PF08016"/>
    </source>
</evidence>
<keyword evidence="5 14" id="KW-0812">Transmembrane</keyword>
<organism evidence="17 18">
    <name type="scientific">Hypsibius exemplaris</name>
    <name type="common">Freshwater tardigrade</name>
    <dbReference type="NCBI Taxonomy" id="2072580"/>
    <lineage>
        <taxon>Eukaryota</taxon>
        <taxon>Metazoa</taxon>
        <taxon>Ecdysozoa</taxon>
        <taxon>Tardigrada</taxon>
        <taxon>Eutardigrada</taxon>
        <taxon>Parachela</taxon>
        <taxon>Hypsibioidea</taxon>
        <taxon>Hypsibiidae</taxon>
        <taxon>Hypsibius</taxon>
    </lineage>
</organism>
<evidence type="ECO:0000313" key="17">
    <source>
        <dbReference type="EMBL" id="OQV13272.1"/>
    </source>
</evidence>
<keyword evidence="8" id="KW-0406">Ion transport</keyword>
<dbReference type="PANTHER" id="PTHR12127">
    <property type="entry name" value="MUCOLIPIN"/>
    <property type="match status" value="1"/>
</dbReference>
<dbReference type="AlphaFoldDB" id="A0A1W0WDM9"/>
<comment type="subcellular location">
    <subcellularLocation>
        <location evidence="2">Cell membrane</location>
        <topology evidence="2">Multi-pass membrane protein</topology>
    </subcellularLocation>
    <subcellularLocation>
        <location evidence="1">Endosome membrane</location>
        <topology evidence="1">Multi-pass membrane protein</topology>
    </subcellularLocation>
</comment>
<evidence type="ECO:0000256" key="10">
    <source>
        <dbReference type="ARBA" id="ARBA00023157"/>
    </source>
</evidence>
<evidence type="ECO:0000256" key="8">
    <source>
        <dbReference type="ARBA" id="ARBA00023065"/>
    </source>
</evidence>
<dbReference type="GO" id="GO:0072345">
    <property type="term" value="F:NAADP-sensitive calcium-release channel activity"/>
    <property type="evidence" value="ECO:0007669"/>
    <property type="project" value="TreeGrafter"/>
</dbReference>
<keyword evidence="7 14" id="KW-1133">Transmembrane helix</keyword>
<feature type="compositionally biased region" description="Polar residues" evidence="13">
    <location>
        <begin position="121"/>
        <end position="132"/>
    </location>
</feature>
<evidence type="ECO:0000256" key="5">
    <source>
        <dbReference type="ARBA" id="ARBA00022692"/>
    </source>
</evidence>
<sequence length="761" mass="86812">MGSDDEFLAADIPLIDLQFDWTTNPALLTDPFSDIPLFPIIIMASPEEDHHLPVMVPRPVSPETVNDIFDIDTATTLPEPLSNSSSNQQQHTPSQRDGKSRRVSATLQHLHLASRHRSPSPGRTNSTRLSTSVDPAVVAHQPNEDENSVYFSPMQTNGAVISTNGDEDGYQSPRVQQPCCSAEVNRMKWRIKFFFMDPIQKWKTRHQFPWKLFLQVIKIVFVTIQLVMFGNERYAFARFLAQNTVSFRHLMLQDWNDPDIPVQVYPNSGLYACYLKTEVFQKMDFAANQFLNLREIAIGTYHHATSKNDTPHFQICKREFIQAHIFPQNHSYVYDSNIQEICLSVDPTGTGKGYKFDTADFLRENNASINFDQLVDAKLVFGVKSVSLDPSDPDDTPDCYVFDITLRFDNTGHNGQIQVTLDLDPHVVPCNGRMLFDDGQSVWDILVDVLDSAVLIICIMSLLLCLRALYNAQMLKNAVVEFFDQQYGAQLSKDERLEFLNLWYAMIVVNDIFIICGTVIKLRISSATITEMPLYNACGMLLGVGNLLVWIGILRYLGFFRTYNILILTFKRAIPNVLRYMACIVLIFCGFAFCGWIVLGPYHVKFQTFHSTTETIFSLINGDDMFATFAILPWENSMIWYFSRVYLYTFICMFTYVVLSLMISLIMDAYGTVKDFYEQGGPSSRLTDFINEVSSSSLSAECAKHRVQGSFGSFDASLYGCRRTWCSCFDWLKKKTQRRSSDMFDSADSRSSWVPHQRLSD</sequence>
<evidence type="ECO:0000256" key="14">
    <source>
        <dbReference type="SAM" id="Phobius"/>
    </source>
</evidence>
<feature type="transmembrane region" description="Helical" evidence="14">
    <location>
        <begin position="534"/>
        <end position="557"/>
    </location>
</feature>
<comment type="caution">
    <text evidence="17">The sequence shown here is derived from an EMBL/GenBank/DDBJ whole genome shotgun (WGS) entry which is preliminary data.</text>
</comment>
<evidence type="ECO:0000256" key="7">
    <source>
        <dbReference type="ARBA" id="ARBA00022989"/>
    </source>
</evidence>
<protein>
    <submittedName>
        <fullName evidence="17">Mucolipin-3</fullName>
    </submittedName>
</protein>
<evidence type="ECO:0000313" key="18">
    <source>
        <dbReference type="Proteomes" id="UP000192578"/>
    </source>
</evidence>
<feature type="transmembrane region" description="Helical" evidence="14">
    <location>
        <begin position="645"/>
        <end position="667"/>
    </location>
</feature>
<dbReference type="InterPro" id="IPR039031">
    <property type="entry name" value="Mucolipin"/>
</dbReference>
<feature type="transmembrane region" description="Helical" evidence="14">
    <location>
        <begin position="577"/>
        <end position="599"/>
    </location>
</feature>
<dbReference type="Gene3D" id="1.10.287.70">
    <property type="match status" value="1"/>
</dbReference>
<dbReference type="EMBL" id="MTYJ01000127">
    <property type="protein sequence ID" value="OQV13272.1"/>
    <property type="molecule type" value="Genomic_DNA"/>
</dbReference>